<dbReference type="GO" id="GO:0005783">
    <property type="term" value="C:endoplasmic reticulum"/>
    <property type="evidence" value="ECO:0007669"/>
    <property type="project" value="UniProtKB-ARBA"/>
</dbReference>
<dbReference type="PROSITE" id="PS50059">
    <property type="entry name" value="FKBP_PPIASE"/>
    <property type="match status" value="1"/>
</dbReference>
<dbReference type="Gene3D" id="3.10.50.40">
    <property type="match status" value="1"/>
</dbReference>
<reference evidence="8 9" key="1">
    <citation type="submission" date="2016-09" db="EMBL/GenBank/DDBJ databases">
        <title>Extensive genetic diversity and differential bi-allelic expression allows diatom success in the polar Southern Ocean.</title>
        <authorList>
            <consortium name="DOE Joint Genome Institute"/>
            <person name="Mock T."/>
            <person name="Otillar R.P."/>
            <person name="Strauss J."/>
            <person name="Dupont C."/>
            <person name="Frickenhaus S."/>
            <person name="Maumus F."/>
            <person name="Mcmullan M."/>
            <person name="Sanges R."/>
            <person name="Schmutz J."/>
            <person name="Toseland A."/>
            <person name="Valas R."/>
            <person name="Veluchamy A."/>
            <person name="Ward B.J."/>
            <person name="Allen A."/>
            <person name="Barry K."/>
            <person name="Falciatore A."/>
            <person name="Ferrante M."/>
            <person name="Fortunato A.E."/>
            <person name="Gloeckner G."/>
            <person name="Gruber A."/>
            <person name="Hipkin R."/>
            <person name="Janech M."/>
            <person name="Kroth P."/>
            <person name="Leese F."/>
            <person name="Lindquist E."/>
            <person name="Lyon B.R."/>
            <person name="Martin J."/>
            <person name="Mayer C."/>
            <person name="Parker M."/>
            <person name="Quesneville H."/>
            <person name="Raymond J."/>
            <person name="Uhlig C."/>
            <person name="Valentin K.U."/>
            <person name="Worden A.Z."/>
            <person name="Armbrust E.V."/>
            <person name="Bowler C."/>
            <person name="Green B."/>
            <person name="Moulton V."/>
            <person name="Van Oosterhout C."/>
            <person name="Grigoriev I."/>
        </authorList>
    </citation>
    <scope>NUCLEOTIDE SEQUENCE [LARGE SCALE GENOMIC DNA]</scope>
    <source>
        <strain evidence="8 9">CCMP1102</strain>
    </source>
</reference>
<dbReference type="SUPFAM" id="SSF47473">
    <property type="entry name" value="EF-hand"/>
    <property type="match status" value="1"/>
</dbReference>
<dbReference type="InterPro" id="IPR011992">
    <property type="entry name" value="EF-hand-dom_pair"/>
</dbReference>
<dbReference type="GO" id="GO:0005509">
    <property type="term" value="F:calcium ion binding"/>
    <property type="evidence" value="ECO:0007669"/>
    <property type="project" value="InterPro"/>
</dbReference>
<dbReference type="PROSITE" id="PS00018">
    <property type="entry name" value="EF_HAND_1"/>
    <property type="match status" value="1"/>
</dbReference>
<protein>
    <recommendedName>
        <fullName evidence="3">peptidylprolyl isomerase</fullName>
        <ecNumber evidence="3">5.2.1.8</ecNumber>
    </recommendedName>
</protein>
<organism evidence="8 9">
    <name type="scientific">Fragilariopsis cylindrus CCMP1102</name>
    <dbReference type="NCBI Taxonomy" id="635003"/>
    <lineage>
        <taxon>Eukaryota</taxon>
        <taxon>Sar</taxon>
        <taxon>Stramenopiles</taxon>
        <taxon>Ochrophyta</taxon>
        <taxon>Bacillariophyta</taxon>
        <taxon>Bacillariophyceae</taxon>
        <taxon>Bacillariophycidae</taxon>
        <taxon>Bacillariales</taxon>
        <taxon>Bacillariaceae</taxon>
        <taxon>Fragilariopsis</taxon>
    </lineage>
</organism>
<dbReference type="Proteomes" id="UP000095751">
    <property type="component" value="Unassembled WGS sequence"/>
</dbReference>
<dbReference type="PANTHER" id="PTHR46046">
    <property type="entry name" value="PEPTIDYLPROLYL ISOMERASE"/>
    <property type="match status" value="1"/>
</dbReference>
<keyword evidence="5" id="KW-0732">Signal</keyword>
<feature type="signal peptide" evidence="5">
    <location>
        <begin position="1"/>
        <end position="18"/>
    </location>
</feature>
<accession>A0A1E7FXR8</accession>
<keyword evidence="1" id="KW-0677">Repeat</keyword>
<feature type="chain" id="PRO_5009193640" description="peptidylprolyl isomerase" evidence="5">
    <location>
        <begin position="19"/>
        <end position="294"/>
    </location>
</feature>
<sequence>MKLFNVFAAALAVTSAVAQIEAPDGVDQGELNEALAEAMNSMQPGTPQEQQGAMEDLKVVHIDGPLECEEEDTIEASKYVSVEYVGTIAEGSETGEIGKIFDSSFIRGQTLDFQHSLGQVPRGFDFATRGLCQGVNVSITIPPLLAFGDEGNGGIIPGGATIHFNVFVKKVSVEDFRPEYNFFEHMDSDKDGLVSRKEMTDFMLLNYRAGVPDELWNAADKNGDGYSDWNEFIFDKGEKKKRVINQDDEDKKAKAALLAAEESEASKDDAEAEEAEASKDEAEADVEEITTAQE</sequence>
<evidence type="ECO:0000313" key="9">
    <source>
        <dbReference type="Proteomes" id="UP000095751"/>
    </source>
</evidence>
<comment type="catalytic activity">
    <reaction evidence="3">
        <text>[protein]-peptidylproline (omega=180) = [protein]-peptidylproline (omega=0)</text>
        <dbReference type="Rhea" id="RHEA:16237"/>
        <dbReference type="Rhea" id="RHEA-COMP:10747"/>
        <dbReference type="Rhea" id="RHEA-COMP:10748"/>
        <dbReference type="ChEBI" id="CHEBI:83833"/>
        <dbReference type="ChEBI" id="CHEBI:83834"/>
        <dbReference type="EC" id="5.2.1.8"/>
    </reaction>
</comment>
<dbReference type="PANTHER" id="PTHR46046:SF5">
    <property type="entry name" value="PEPTIDYLPROLYL ISOMERASE"/>
    <property type="match status" value="1"/>
</dbReference>
<dbReference type="Pfam" id="PF00254">
    <property type="entry name" value="FKBP_C"/>
    <property type="match status" value="1"/>
</dbReference>
<evidence type="ECO:0000256" key="4">
    <source>
        <dbReference type="SAM" id="MobiDB-lite"/>
    </source>
</evidence>
<evidence type="ECO:0000256" key="1">
    <source>
        <dbReference type="ARBA" id="ARBA00022737"/>
    </source>
</evidence>
<dbReference type="PROSITE" id="PS50222">
    <property type="entry name" value="EF_HAND_2"/>
    <property type="match status" value="1"/>
</dbReference>
<dbReference type="InterPro" id="IPR002048">
    <property type="entry name" value="EF_hand_dom"/>
</dbReference>
<evidence type="ECO:0000256" key="3">
    <source>
        <dbReference type="PROSITE-ProRule" id="PRU00277"/>
    </source>
</evidence>
<name>A0A1E7FXR8_9STRA</name>
<dbReference type="InterPro" id="IPR046357">
    <property type="entry name" value="PPIase_dom_sf"/>
</dbReference>
<dbReference type="InterPro" id="IPR051989">
    <property type="entry name" value="FKBP-like_isomerase"/>
</dbReference>
<dbReference type="KEGG" id="fcy:FRACYDRAFT_233099"/>
<proteinExistence type="predicted"/>
<evidence type="ECO:0000259" key="7">
    <source>
        <dbReference type="PROSITE" id="PS50222"/>
    </source>
</evidence>
<dbReference type="AlphaFoldDB" id="A0A1E7FXR8"/>
<feature type="region of interest" description="Disordered" evidence="4">
    <location>
        <begin position="254"/>
        <end position="294"/>
    </location>
</feature>
<dbReference type="InterPro" id="IPR001179">
    <property type="entry name" value="PPIase_FKBP_dom"/>
</dbReference>
<keyword evidence="9" id="KW-1185">Reference proteome</keyword>
<dbReference type="InParanoid" id="A0A1E7FXR8"/>
<dbReference type="SUPFAM" id="SSF54534">
    <property type="entry name" value="FKBP-like"/>
    <property type="match status" value="1"/>
</dbReference>
<evidence type="ECO:0000259" key="6">
    <source>
        <dbReference type="PROSITE" id="PS50059"/>
    </source>
</evidence>
<keyword evidence="3" id="KW-0413">Isomerase</keyword>
<evidence type="ECO:0000313" key="8">
    <source>
        <dbReference type="EMBL" id="OEU22937.1"/>
    </source>
</evidence>
<feature type="domain" description="PPIase FKBP-type" evidence="6">
    <location>
        <begin position="77"/>
        <end position="172"/>
    </location>
</feature>
<keyword evidence="3" id="KW-0697">Rotamase</keyword>
<dbReference type="EMBL" id="KV784353">
    <property type="protein sequence ID" value="OEU22937.1"/>
    <property type="molecule type" value="Genomic_DNA"/>
</dbReference>
<evidence type="ECO:0000256" key="2">
    <source>
        <dbReference type="ARBA" id="ARBA00022837"/>
    </source>
</evidence>
<dbReference type="InterPro" id="IPR018247">
    <property type="entry name" value="EF_Hand_1_Ca_BS"/>
</dbReference>
<dbReference type="Gene3D" id="1.10.238.10">
    <property type="entry name" value="EF-hand"/>
    <property type="match status" value="1"/>
</dbReference>
<keyword evidence="2" id="KW-0106">Calcium</keyword>
<feature type="domain" description="EF-hand" evidence="7">
    <location>
        <begin position="181"/>
        <end position="209"/>
    </location>
</feature>
<dbReference type="GO" id="GO:0003755">
    <property type="term" value="F:peptidyl-prolyl cis-trans isomerase activity"/>
    <property type="evidence" value="ECO:0007669"/>
    <property type="project" value="UniProtKB-KW"/>
</dbReference>
<evidence type="ECO:0000256" key="5">
    <source>
        <dbReference type="SAM" id="SignalP"/>
    </source>
</evidence>
<gene>
    <name evidence="8" type="ORF">FRACYDRAFT_233099</name>
</gene>
<dbReference type="EC" id="5.2.1.8" evidence="3"/>